<feature type="transmembrane region" description="Helical" evidence="1">
    <location>
        <begin position="150"/>
        <end position="169"/>
    </location>
</feature>
<reference evidence="2 3" key="1">
    <citation type="journal article" date="2012" name="Eukaryot. Cell">
        <title>Draft genome sequence of CBS 2479, the standard type strain of Trichosporon asahii.</title>
        <authorList>
            <person name="Yang R.Y."/>
            <person name="Li H.T."/>
            <person name="Zhu H."/>
            <person name="Zhou G.P."/>
            <person name="Wang M."/>
            <person name="Wang L."/>
        </authorList>
    </citation>
    <scope>NUCLEOTIDE SEQUENCE [LARGE SCALE GENOMIC DNA]</scope>
    <source>
        <strain evidence="3">ATCC 90039 / CBS 2479 / JCM 2466 / KCTC 7840 / NCYC 2677 / UAMH 7654</strain>
    </source>
</reference>
<keyword evidence="1" id="KW-0472">Membrane</keyword>
<organism evidence="2 3">
    <name type="scientific">Trichosporon asahii var. asahii (strain ATCC 90039 / CBS 2479 / JCM 2466 / KCTC 7840 / NBRC 103889/ NCYC 2677 / UAMH 7654)</name>
    <name type="common">Yeast</name>
    <dbReference type="NCBI Taxonomy" id="1186058"/>
    <lineage>
        <taxon>Eukaryota</taxon>
        <taxon>Fungi</taxon>
        <taxon>Dikarya</taxon>
        <taxon>Basidiomycota</taxon>
        <taxon>Agaricomycotina</taxon>
        <taxon>Tremellomycetes</taxon>
        <taxon>Trichosporonales</taxon>
        <taxon>Trichosporonaceae</taxon>
        <taxon>Trichosporon</taxon>
    </lineage>
</organism>
<dbReference type="Proteomes" id="UP000002748">
    <property type="component" value="Unassembled WGS sequence"/>
</dbReference>
<dbReference type="AlphaFoldDB" id="J8QI33"/>
<proteinExistence type="predicted"/>
<dbReference type="OrthoDB" id="3339358at2759"/>
<dbReference type="EMBL" id="ALBS01000002">
    <property type="protein sequence ID" value="EJT53303.1"/>
    <property type="molecule type" value="Genomic_DNA"/>
</dbReference>
<accession>J8QI33</accession>
<evidence type="ECO:0000256" key="1">
    <source>
        <dbReference type="SAM" id="Phobius"/>
    </source>
</evidence>
<keyword evidence="1" id="KW-1133">Transmembrane helix</keyword>
<protein>
    <recommendedName>
        <fullName evidence="4">Glycosyltransferase</fullName>
    </recommendedName>
</protein>
<keyword evidence="1" id="KW-0812">Transmembrane</keyword>
<evidence type="ECO:0008006" key="4">
    <source>
        <dbReference type="Google" id="ProtNLM"/>
    </source>
</evidence>
<evidence type="ECO:0000313" key="2">
    <source>
        <dbReference type="EMBL" id="EJT53303.1"/>
    </source>
</evidence>
<evidence type="ECO:0000313" key="3">
    <source>
        <dbReference type="Proteomes" id="UP000002748"/>
    </source>
</evidence>
<dbReference type="HOGENOM" id="CLU_598771_0_0_1"/>
<dbReference type="VEuPathDB" id="FungiDB:A1Q1_05266"/>
<dbReference type="RefSeq" id="XP_014184216.1">
    <property type="nucleotide sequence ID" value="XM_014328741.1"/>
</dbReference>
<dbReference type="GeneID" id="25988778"/>
<dbReference type="KEGG" id="tasa:A1Q1_05266"/>
<gene>
    <name evidence="2" type="ORF">A1Q1_05266</name>
</gene>
<sequence>MFPRSPSRAETATLIVPLLPTVLAFFLRLDLSYSPVSTDLTLFLSPWAVPLDFGDLVSRLLQLGLIPYTLPPLPWLWAATSTAALLRAPLGFLLTRSVGWAAPVFFSHRALYEPMTGWGPGLVVWQAMDPVHEWSLAAAAGFALLERRPWTYAVTLGVAMGVLVLRAALPTVQERLVEKPRQGPLRTQLAALALAALVLPLFSLLRPPLRLPFPATSLDVLILSFPRPQNGDIILQKTVDSYAPFLNEMITLNGFTHSTDHAAFAALREQGYNFYVDEDQHPDDEWGHYLHLAEAFRWAEDTLRGEWVMLAEDDFPLCPGAWDVISTVMAELESEREVGRIRAGFIGTGGSGLIMHRSYLPLLQVVLREYSRSASRLPPGVHRRAPDQVVQDCLRGTPGSLCERRDEQRMIISSRIVMDHIGGMATTTEGKALNSDKWRCGWRHAWHGAADVDVVVV</sequence>
<name>J8QI33_TRIAS</name>
<comment type="caution">
    <text evidence="2">The sequence shown here is derived from an EMBL/GenBank/DDBJ whole genome shotgun (WGS) entry which is preliminary data.</text>
</comment>
<feature type="transmembrane region" description="Helical" evidence="1">
    <location>
        <begin position="189"/>
        <end position="205"/>
    </location>
</feature>